<evidence type="ECO:0000313" key="1">
    <source>
        <dbReference type="EMBL" id="SOD99887.1"/>
    </source>
</evidence>
<dbReference type="InterPro" id="IPR036390">
    <property type="entry name" value="WH_DNA-bd_sf"/>
</dbReference>
<dbReference type="InterPro" id="IPR036388">
    <property type="entry name" value="WH-like_DNA-bd_sf"/>
</dbReference>
<dbReference type="Proteomes" id="UP000219621">
    <property type="component" value="Unassembled WGS sequence"/>
</dbReference>
<organism evidence="1 2">
    <name type="scientific">Caenispirillum bisanense</name>
    <dbReference type="NCBI Taxonomy" id="414052"/>
    <lineage>
        <taxon>Bacteria</taxon>
        <taxon>Pseudomonadati</taxon>
        <taxon>Pseudomonadota</taxon>
        <taxon>Alphaproteobacteria</taxon>
        <taxon>Rhodospirillales</taxon>
        <taxon>Novispirillaceae</taxon>
        <taxon>Caenispirillum</taxon>
    </lineage>
</organism>
<gene>
    <name evidence="1" type="ORF">SAMN05421508_11071</name>
</gene>
<dbReference type="Gene3D" id="1.10.10.10">
    <property type="entry name" value="Winged helix-like DNA-binding domain superfamily/Winged helix DNA-binding domain"/>
    <property type="match status" value="1"/>
</dbReference>
<reference evidence="1 2" key="1">
    <citation type="submission" date="2017-09" db="EMBL/GenBank/DDBJ databases">
        <authorList>
            <person name="Ehlers B."/>
            <person name="Leendertz F.H."/>
        </authorList>
    </citation>
    <scope>NUCLEOTIDE SEQUENCE [LARGE SCALE GENOMIC DNA]</scope>
    <source>
        <strain evidence="1 2">USBA 140</strain>
    </source>
</reference>
<accession>A0A286GWF9</accession>
<dbReference type="SUPFAM" id="SSF46785">
    <property type="entry name" value="Winged helix' DNA-binding domain"/>
    <property type="match status" value="1"/>
</dbReference>
<evidence type="ECO:0000313" key="2">
    <source>
        <dbReference type="Proteomes" id="UP000219621"/>
    </source>
</evidence>
<name>A0A286GWF9_9PROT</name>
<dbReference type="EMBL" id="OCNJ01000010">
    <property type="protein sequence ID" value="SOD99887.1"/>
    <property type="molecule type" value="Genomic_DNA"/>
</dbReference>
<proteinExistence type="predicted"/>
<dbReference type="AlphaFoldDB" id="A0A286GWF9"/>
<keyword evidence="2" id="KW-1185">Reference proteome</keyword>
<dbReference type="RefSeq" id="WP_097280910.1">
    <property type="nucleotide sequence ID" value="NZ_OCNJ01000010.1"/>
</dbReference>
<dbReference type="OrthoDB" id="7471569at2"/>
<protein>
    <submittedName>
        <fullName evidence="1">Predicted transcriptional regulator</fullName>
    </submittedName>
</protein>
<sequence length="113" mass="12389">MTTVTLSLADRDDVTRRALAAFDGEAQGARISFASVELLWKTLTPKRWELLQALAGQKAMSIREAARRVERDVKAVHADVHALLDAGLLDRTAEGSIVFPYDAVHVDFTLKAA</sequence>
<dbReference type="Pfam" id="PF25212">
    <property type="entry name" value="HVO_A0114"/>
    <property type="match status" value="1"/>
</dbReference>